<dbReference type="STRING" id="1470563.SAMN05444000_11419"/>
<reference evidence="12" key="1">
    <citation type="submission" date="2016-11" db="EMBL/GenBank/DDBJ databases">
        <authorList>
            <person name="Varghese N."/>
            <person name="Submissions S."/>
        </authorList>
    </citation>
    <scope>NUCLEOTIDE SEQUENCE [LARGE SCALE GENOMIC DNA]</scope>
    <source>
        <strain evidence="12">DSM 100564</strain>
    </source>
</reference>
<sequence>MSKHLRILRSFTVAMLLCSPVMAEETINLDSVVATVNGEEITLGHMMMVREALTDQYRSLPDDLLFNGILDQIIQQAVLSQSLNGDLTHRIELSIENQRRLMSAGEAITRIIEKGMTDEDIQKAYDAKYGADYSGPMEYNAAHILVDSQEEAEAVRETLLAGANFAETAKEKSTGPSGPSGGSLGWFGPGAMVPAFEQAVVGMKAGDISEPTPTNFGWHIIKLNETRVQAAPRLEEVRKELLDALQQSLVDAEIARLTENAKIDRSAAEAMNPAVLKQTDLLDAPVGE</sequence>
<dbReference type="AlphaFoldDB" id="A0A1M6MMS8"/>
<dbReference type="Pfam" id="PF00639">
    <property type="entry name" value="Rotamase"/>
    <property type="match status" value="1"/>
</dbReference>
<gene>
    <name evidence="11" type="ORF">SAMN05444000_11419</name>
</gene>
<dbReference type="PROSITE" id="PS50198">
    <property type="entry name" value="PPIC_PPIASE_2"/>
    <property type="match status" value="1"/>
</dbReference>
<keyword evidence="12" id="KW-1185">Reference proteome</keyword>
<evidence type="ECO:0000256" key="9">
    <source>
        <dbReference type="SAM" id="SignalP"/>
    </source>
</evidence>
<dbReference type="InterPro" id="IPR046357">
    <property type="entry name" value="PPIase_dom_sf"/>
</dbReference>
<organism evidence="11 12">
    <name type="scientific">Shimia gijangensis</name>
    <dbReference type="NCBI Taxonomy" id="1470563"/>
    <lineage>
        <taxon>Bacteria</taxon>
        <taxon>Pseudomonadati</taxon>
        <taxon>Pseudomonadota</taxon>
        <taxon>Alphaproteobacteria</taxon>
        <taxon>Rhodobacterales</taxon>
        <taxon>Roseobacteraceae</taxon>
    </lineage>
</organism>
<evidence type="ECO:0000256" key="7">
    <source>
        <dbReference type="ARBA" id="ARBA00031484"/>
    </source>
</evidence>
<evidence type="ECO:0000256" key="4">
    <source>
        <dbReference type="ARBA" id="ARBA00018370"/>
    </source>
</evidence>
<protein>
    <recommendedName>
        <fullName evidence="4">Parvulin-like PPIase</fullName>
        <ecNumber evidence="3">5.2.1.8</ecNumber>
    </recommendedName>
    <alternativeName>
        <fullName evidence="6">Peptidyl-prolyl cis-trans isomerase plp</fullName>
    </alternativeName>
    <alternativeName>
        <fullName evidence="7">Rotamase plp</fullName>
    </alternativeName>
</protein>
<evidence type="ECO:0000256" key="8">
    <source>
        <dbReference type="PROSITE-ProRule" id="PRU00278"/>
    </source>
</evidence>
<keyword evidence="5 8" id="KW-0697">Rotamase</keyword>
<dbReference type="PANTHER" id="PTHR47245:SF2">
    <property type="entry name" value="PEPTIDYL-PROLYL CIS-TRANS ISOMERASE HP_0175-RELATED"/>
    <property type="match status" value="1"/>
</dbReference>
<dbReference type="SUPFAM" id="SSF109998">
    <property type="entry name" value="Triger factor/SurA peptide-binding domain-like"/>
    <property type="match status" value="1"/>
</dbReference>
<dbReference type="SUPFAM" id="SSF54534">
    <property type="entry name" value="FKBP-like"/>
    <property type="match status" value="1"/>
</dbReference>
<evidence type="ECO:0000256" key="3">
    <source>
        <dbReference type="ARBA" id="ARBA00013194"/>
    </source>
</evidence>
<evidence type="ECO:0000259" key="10">
    <source>
        <dbReference type="PROSITE" id="PS50198"/>
    </source>
</evidence>
<feature type="signal peptide" evidence="9">
    <location>
        <begin position="1"/>
        <end position="23"/>
    </location>
</feature>
<evidence type="ECO:0000313" key="12">
    <source>
        <dbReference type="Proteomes" id="UP000183982"/>
    </source>
</evidence>
<dbReference type="GO" id="GO:0003755">
    <property type="term" value="F:peptidyl-prolyl cis-trans isomerase activity"/>
    <property type="evidence" value="ECO:0007669"/>
    <property type="project" value="UniProtKB-KW"/>
</dbReference>
<keyword evidence="9" id="KW-0732">Signal</keyword>
<evidence type="ECO:0000313" key="11">
    <source>
        <dbReference type="EMBL" id="SHJ84583.1"/>
    </source>
</evidence>
<proteinExistence type="inferred from homology"/>
<comment type="similarity">
    <text evidence="2">Belongs to the PpiC/parvulin rotamase family.</text>
</comment>
<dbReference type="RefSeq" id="WP_073253333.1">
    <property type="nucleotide sequence ID" value="NZ_FQZQ01000014.1"/>
</dbReference>
<dbReference type="InterPro" id="IPR000297">
    <property type="entry name" value="PPIase_PpiC"/>
</dbReference>
<feature type="chain" id="PRO_5012906682" description="Parvulin-like PPIase" evidence="9">
    <location>
        <begin position="24"/>
        <end position="288"/>
    </location>
</feature>
<dbReference type="Gene3D" id="3.10.50.40">
    <property type="match status" value="1"/>
</dbReference>
<feature type="domain" description="PpiC" evidence="10">
    <location>
        <begin position="136"/>
        <end position="225"/>
    </location>
</feature>
<evidence type="ECO:0000256" key="2">
    <source>
        <dbReference type="ARBA" id="ARBA00007656"/>
    </source>
</evidence>
<dbReference type="EC" id="5.2.1.8" evidence="3"/>
<evidence type="ECO:0000256" key="1">
    <source>
        <dbReference type="ARBA" id="ARBA00000971"/>
    </source>
</evidence>
<accession>A0A1M6MMS8</accession>
<comment type="catalytic activity">
    <reaction evidence="1">
        <text>[protein]-peptidylproline (omega=180) = [protein]-peptidylproline (omega=0)</text>
        <dbReference type="Rhea" id="RHEA:16237"/>
        <dbReference type="Rhea" id="RHEA-COMP:10747"/>
        <dbReference type="Rhea" id="RHEA-COMP:10748"/>
        <dbReference type="ChEBI" id="CHEBI:83833"/>
        <dbReference type="ChEBI" id="CHEBI:83834"/>
        <dbReference type="EC" id="5.2.1.8"/>
    </reaction>
</comment>
<dbReference type="InterPro" id="IPR027304">
    <property type="entry name" value="Trigger_fact/SurA_dom_sf"/>
</dbReference>
<dbReference type="EMBL" id="FQZQ01000014">
    <property type="protein sequence ID" value="SHJ84583.1"/>
    <property type="molecule type" value="Genomic_DNA"/>
</dbReference>
<evidence type="ECO:0000256" key="6">
    <source>
        <dbReference type="ARBA" id="ARBA00030642"/>
    </source>
</evidence>
<name>A0A1M6MMS8_9RHOB</name>
<keyword evidence="8 11" id="KW-0413">Isomerase</keyword>
<dbReference type="InterPro" id="IPR050245">
    <property type="entry name" value="PrsA_foldase"/>
</dbReference>
<dbReference type="OrthoDB" id="14196at2"/>
<evidence type="ECO:0000256" key="5">
    <source>
        <dbReference type="ARBA" id="ARBA00023110"/>
    </source>
</evidence>
<dbReference type="Proteomes" id="UP000183982">
    <property type="component" value="Unassembled WGS sequence"/>
</dbReference>
<dbReference type="PANTHER" id="PTHR47245">
    <property type="entry name" value="PEPTIDYLPROLYL ISOMERASE"/>
    <property type="match status" value="1"/>
</dbReference>